<feature type="transmembrane region" description="Helical" evidence="2">
    <location>
        <begin position="25"/>
        <end position="45"/>
    </location>
</feature>
<evidence type="ECO:0000259" key="4">
    <source>
        <dbReference type="Pfam" id="PF13185"/>
    </source>
</evidence>
<keyword evidence="1" id="KW-0175">Coiled coil</keyword>
<feature type="domain" description="PAS fold-4" evidence="3">
    <location>
        <begin position="458"/>
        <end position="565"/>
    </location>
</feature>
<protein>
    <recommendedName>
        <fullName evidence="7">GAF domain-containing protein</fullName>
    </recommendedName>
</protein>
<keyword evidence="2" id="KW-0472">Membrane</keyword>
<dbReference type="InterPro" id="IPR003018">
    <property type="entry name" value="GAF"/>
</dbReference>
<evidence type="ECO:0000256" key="2">
    <source>
        <dbReference type="SAM" id="Phobius"/>
    </source>
</evidence>
<evidence type="ECO:0000313" key="6">
    <source>
        <dbReference type="Proteomes" id="UP001354989"/>
    </source>
</evidence>
<dbReference type="Pfam" id="PF13185">
    <property type="entry name" value="GAF_2"/>
    <property type="match status" value="1"/>
</dbReference>
<feature type="transmembrane region" description="Helical" evidence="2">
    <location>
        <begin position="131"/>
        <end position="152"/>
    </location>
</feature>
<dbReference type="SUPFAM" id="SSF55781">
    <property type="entry name" value="GAF domain-like"/>
    <property type="match status" value="1"/>
</dbReference>
<organism evidence="5 6">
    <name type="scientific">Persicobacter psychrovividus</name>
    <dbReference type="NCBI Taxonomy" id="387638"/>
    <lineage>
        <taxon>Bacteria</taxon>
        <taxon>Pseudomonadati</taxon>
        <taxon>Bacteroidota</taxon>
        <taxon>Cytophagia</taxon>
        <taxon>Cytophagales</taxon>
        <taxon>Persicobacteraceae</taxon>
        <taxon>Persicobacter</taxon>
    </lineage>
</organism>
<dbReference type="Gene3D" id="3.30.450.40">
    <property type="match status" value="1"/>
</dbReference>
<evidence type="ECO:0000313" key="5">
    <source>
        <dbReference type="EMBL" id="BDC98330.1"/>
    </source>
</evidence>
<gene>
    <name evidence="5" type="ORF">PEPS_06110</name>
</gene>
<accession>A0ABN6L5B8</accession>
<dbReference type="InterPro" id="IPR029016">
    <property type="entry name" value="GAF-like_dom_sf"/>
</dbReference>
<feature type="transmembrane region" description="Helical" evidence="2">
    <location>
        <begin position="78"/>
        <end position="100"/>
    </location>
</feature>
<reference evidence="5 6" key="1">
    <citation type="submission" date="2021-12" db="EMBL/GenBank/DDBJ databases">
        <title>Genome sequencing of bacteria with rrn-lacking chromosome and rrn-plasmid.</title>
        <authorList>
            <person name="Anda M."/>
            <person name="Iwasaki W."/>
        </authorList>
    </citation>
    <scope>NUCLEOTIDE SEQUENCE [LARGE SCALE GENOMIC DNA]</scope>
    <source>
        <strain evidence="5 6">NBRC 101262</strain>
    </source>
</reference>
<feature type="transmembrane region" description="Helical" evidence="2">
    <location>
        <begin position="158"/>
        <end position="179"/>
    </location>
</feature>
<dbReference type="Gene3D" id="3.30.450.20">
    <property type="entry name" value="PAS domain"/>
    <property type="match status" value="1"/>
</dbReference>
<keyword evidence="6" id="KW-1185">Reference proteome</keyword>
<dbReference type="Proteomes" id="UP001354989">
    <property type="component" value="Chromosome"/>
</dbReference>
<dbReference type="SUPFAM" id="SSF55785">
    <property type="entry name" value="PYP-like sensor domain (PAS domain)"/>
    <property type="match status" value="1"/>
</dbReference>
<name>A0ABN6L5B8_9BACT</name>
<dbReference type="Pfam" id="PF08448">
    <property type="entry name" value="PAS_4"/>
    <property type="match status" value="1"/>
</dbReference>
<feature type="transmembrane region" description="Helical" evidence="2">
    <location>
        <begin position="51"/>
        <end position="71"/>
    </location>
</feature>
<proteinExistence type="predicted"/>
<keyword evidence="2" id="KW-0812">Transmembrane</keyword>
<evidence type="ECO:0000259" key="3">
    <source>
        <dbReference type="Pfam" id="PF08448"/>
    </source>
</evidence>
<feature type="domain" description="GAF" evidence="4">
    <location>
        <begin position="250"/>
        <end position="377"/>
    </location>
</feature>
<evidence type="ECO:0008006" key="7">
    <source>
        <dbReference type="Google" id="ProtNLM"/>
    </source>
</evidence>
<keyword evidence="2" id="KW-1133">Transmembrane helix</keyword>
<sequence length="578" mass="66046">MYFLEYLKKEEGGLNKKEYASLRSLTHLVDVFFLIQAIILLTTYWGEIQTVSTVLAFLMLLPMVTLLLTHLRFRKPLLTILLLAGQGVGLSALSVVLITAGTVSVLVLQAQVILFYIFSMLFPAKKRSLELLLQLLIMAGIVLPFILGEAFAGADLRWSSPVLSIMILTALFIPIVSLAHRIQLVLYKVEQRFRTELVAVKKTVVEKQQEFDQQFQRVKEQKQKDEKRQWVISGVAEVEDILRQDAESTEVEGEVIKAILKYLDATQGALYLVEDFEAEESILELTSCYAYGRKKFVSDKLEPGQGLVGQCYLEQEYIHLTEVPQNYMKITSGLGAAEPSSVLIFPVKWNEKVVGVLEMASFGAFTAHHFEYVEKVSVALASFVTNQKVNSKIKKLLRASQIAAEQMRTQEEEVRQNMEELQAAHEQMEKLQATQKEQHEKMLREIDERNKVFLKIIDEMPNRVALKDSQHKFVLANKVVCELHNRTEKELRNLTEVDVAGKEIGEKILALDQEIMNGTERKIYDKVEWIDGQERHFKSMKMPFFIDHLKETGLLCIQYETTEVQQLKAKLEEIGAEV</sequence>
<dbReference type="EMBL" id="AP025292">
    <property type="protein sequence ID" value="BDC98330.1"/>
    <property type="molecule type" value="Genomic_DNA"/>
</dbReference>
<dbReference type="InterPro" id="IPR013656">
    <property type="entry name" value="PAS_4"/>
</dbReference>
<dbReference type="RefSeq" id="WP_338397614.1">
    <property type="nucleotide sequence ID" value="NZ_AP025292.1"/>
</dbReference>
<dbReference type="InterPro" id="IPR035965">
    <property type="entry name" value="PAS-like_dom_sf"/>
</dbReference>
<evidence type="ECO:0000256" key="1">
    <source>
        <dbReference type="SAM" id="Coils"/>
    </source>
</evidence>
<feature type="transmembrane region" description="Helical" evidence="2">
    <location>
        <begin position="106"/>
        <end position="124"/>
    </location>
</feature>
<feature type="coiled-coil region" evidence="1">
    <location>
        <begin position="393"/>
        <end position="441"/>
    </location>
</feature>